<feature type="region of interest" description="Disordered" evidence="1">
    <location>
        <begin position="1"/>
        <end position="76"/>
    </location>
</feature>
<feature type="compositionally biased region" description="Gly residues" evidence="1">
    <location>
        <begin position="1"/>
        <end position="10"/>
    </location>
</feature>
<dbReference type="AlphaFoldDB" id="A0A2L0HBK6"/>
<dbReference type="EMBL" id="CP024308">
    <property type="protein sequence ID" value="AUX78572.1"/>
    <property type="molecule type" value="Genomic_DNA"/>
</dbReference>
<evidence type="ECO:0000313" key="3">
    <source>
        <dbReference type="Proteomes" id="UP000239340"/>
    </source>
</evidence>
<geneLocation type="plasmid" evidence="3">
    <name>psfrenxt3a</name>
</geneLocation>
<evidence type="ECO:0000313" key="2">
    <source>
        <dbReference type="EMBL" id="AUX78572.1"/>
    </source>
</evidence>
<proteinExistence type="predicted"/>
<name>A0A2L0HBK6_RHIFR</name>
<accession>A0A2L0HBK6</accession>
<gene>
    <name evidence="2" type="ORF">NXT3_PA00284</name>
</gene>
<dbReference type="Proteomes" id="UP000239340">
    <property type="component" value="Plasmid pSfreNXT3a"/>
</dbReference>
<feature type="compositionally biased region" description="Basic and acidic residues" evidence="1">
    <location>
        <begin position="15"/>
        <end position="48"/>
    </location>
</feature>
<evidence type="ECO:0000256" key="1">
    <source>
        <dbReference type="SAM" id="MobiDB-lite"/>
    </source>
</evidence>
<protein>
    <submittedName>
        <fullName evidence="2">Uncharacterized protein</fullName>
    </submittedName>
</protein>
<feature type="compositionally biased region" description="Basic and acidic residues" evidence="1">
    <location>
        <begin position="55"/>
        <end position="66"/>
    </location>
</feature>
<organism evidence="2 3">
    <name type="scientific">Rhizobium fredii</name>
    <name type="common">Sinorhizobium fredii</name>
    <dbReference type="NCBI Taxonomy" id="380"/>
    <lineage>
        <taxon>Bacteria</taxon>
        <taxon>Pseudomonadati</taxon>
        <taxon>Pseudomonadota</taxon>
        <taxon>Alphaproteobacteria</taxon>
        <taxon>Hyphomicrobiales</taxon>
        <taxon>Rhizobiaceae</taxon>
        <taxon>Sinorhizobium/Ensifer group</taxon>
        <taxon>Sinorhizobium</taxon>
    </lineage>
</organism>
<keyword evidence="2" id="KW-0614">Plasmid</keyword>
<reference evidence="2 3" key="1">
    <citation type="submission" date="2017-10" db="EMBL/GenBank/DDBJ databases">
        <title>Analysis of the genome sequences of Rhizobium populations associated to common bean (phaseolus vulgaris).</title>
        <authorList>
            <person name="Bustos P."/>
            <person name="Santamaria R.I."/>
            <person name="Miranda-Sanchez F."/>
            <person name="Perez-Carrascal O."/>
            <person name="Juarez S."/>
            <person name="Lozano L."/>
            <person name="Martinez-Flores I."/>
            <person name="Vinuesa P."/>
            <person name="Martinez-Romero E."/>
            <person name="Cevallos M.A."/>
            <person name="Romero D."/>
            <person name="Davila G."/>
            <person name="Gonzalez V."/>
        </authorList>
    </citation>
    <scope>NUCLEOTIDE SEQUENCE [LARGE SCALE GENOMIC DNA]</scope>
    <source>
        <strain evidence="2 3">NXT3</strain>
        <plasmid evidence="3">Plasmid psfrenxt3a</plasmid>
    </source>
</reference>
<sequence>MGILRGGGSETFGPNERHEQVGRERKGDGEADEGFQHRTLLEPAERARVYRKHDKTADAGDNEKGVGHGHSPIVSVIRMMPPPRVKYRLGSLSGRVRK</sequence>